<gene>
    <name evidence="2" type="ORF">MKP09_16220</name>
</gene>
<comment type="caution">
    <text evidence="2">The sequence shown here is derived from an EMBL/GenBank/DDBJ whole genome shotgun (WGS) entry which is preliminary data.</text>
</comment>
<accession>A0ABS9SLW8</accession>
<name>A0ABS9SLW8_9BACT</name>
<proteinExistence type="predicted"/>
<feature type="domain" description="Glycoside hydrolase 123-like N-terminal" evidence="1">
    <location>
        <begin position="24"/>
        <end position="174"/>
    </location>
</feature>
<evidence type="ECO:0000259" key="1">
    <source>
        <dbReference type="Pfam" id="PF19543"/>
    </source>
</evidence>
<evidence type="ECO:0000313" key="2">
    <source>
        <dbReference type="EMBL" id="MCH5599345.1"/>
    </source>
</evidence>
<dbReference type="Proteomes" id="UP001202248">
    <property type="component" value="Unassembled WGS sequence"/>
</dbReference>
<dbReference type="Pfam" id="PF19543">
    <property type="entry name" value="GH123_N"/>
    <property type="match status" value="1"/>
</dbReference>
<sequence length="174" mass="19864">MFYSPFFLCNVVSAQSIKYVNGNNNWDADSLGNHSFVVQLTAAEYSKNKTVAHVVIPWRRNDDNPSEKRIIIVSENGKQPLSNIKIIKSDNETGNILFEPLNGPGKYYIYYMPYKNEGRSNYPKGVYLKPEQTADESWIKQTNLRKAFAEASAIQYEAIDAFNSFYPMEVIATK</sequence>
<evidence type="ECO:0000313" key="3">
    <source>
        <dbReference type="Proteomes" id="UP001202248"/>
    </source>
</evidence>
<dbReference type="InterPro" id="IPR045711">
    <property type="entry name" value="GH123-like_N"/>
</dbReference>
<keyword evidence="3" id="KW-1185">Reference proteome</keyword>
<reference evidence="2 3" key="1">
    <citation type="submission" date="2022-02" db="EMBL/GenBank/DDBJ databases">
        <authorList>
            <person name="Min J."/>
        </authorList>
    </citation>
    <scope>NUCLEOTIDE SEQUENCE [LARGE SCALE GENOMIC DNA]</scope>
    <source>
        <strain evidence="2 3">GR10-1</strain>
    </source>
</reference>
<dbReference type="EMBL" id="JAKWBL010000003">
    <property type="protein sequence ID" value="MCH5599345.1"/>
    <property type="molecule type" value="Genomic_DNA"/>
</dbReference>
<protein>
    <submittedName>
        <fullName evidence="2">DUF6067 family protein</fullName>
    </submittedName>
</protein>
<organism evidence="2 3">
    <name type="scientific">Niabella ginsengisoli</name>
    <dbReference type="NCBI Taxonomy" id="522298"/>
    <lineage>
        <taxon>Bacteria</taxon>
        <taxon>Pseudomonadati</taxon>
        <taxon>Bacteroidota</taxon>
        <taxon>Chitinophagia</taxon>
        <taxon>Chitinophagales</taxon>
        <taxon>Chitinophagaceae</taxon>
        <taxon>Niabella</taxon>
    </lineage>
</organism>